<comment type="caution">
    <text evidence="1">The sequence shown here is derived from an EMBL/GenBank/DDBJ whole genome shotgun (WGS) entry which is preliminary data.</text>
</comment>
<sequence length="79" mass="8818">MISRVSHFRLFRRTHSCHPPSSQPLRFSSATLDMGSVLYPARLDLCPNSVTDALRPTEVQVPAPAARTRRTEITPEEAS</sequence>
<evidence type="ECO:0000313" key="2">
    <source>
        <dbReference type="Proteomes" id="UP000299102"/>
    </source>
</evidence>
<accession>A0A4C1XSR8</accession>
<dbReference type="Proteomes" id="UP000299102">
    <property type="component" value="Unassembled WGS sequence"/>
</dbReference>
<name>A0A4C1XSR8_EUMVA</name>
<organism evidence="1 2">
    <name type="scientific">Eumeta variegata</name>
    <name type="common">Bagworm moth</name>
    <name type="synonym">Eumeta japonica</name>
    <dbReference type="NCBI Taxonomy" id="151549"/>
    <lineage>
        <taxon>Eukaryota</taxon>
        <taxon>Metazoa</taxon>
        <taxon>Ecdysozoa</taxon>
        <taxon>Arthropoda</taxon>
        <taxon>Hexapoda</taxon>
        <taxon>Insecta</taxon>
        <taxon>Pterygota</taxon>
        <taxon>Neoptera</taxon>
        <taxon>Endopterygota</taxon>
        <taxon>Lepidoptera</taxon>
        <taxon>Glossata</taxon>
        <taxon>Ditrysia</taxon>
        <taxon>Tineoidea</taxon>
        <taxon>Psychidae</taxon>
        <taxon>Oiketicinae</taxon>
        <taxon>Eumeta</taxon>
    </lineage>
</organism>
<protein>
    <submittedName>
        <fullName evidence="1">Uncharacterized protein</fullName>
    </submittedName>
</protein>
<evidence type="ECO:0000313" key="1">
    <source>
        <dbReference type="EMBL" id="GBP66093.1"/>
    </source>
</evidence>
<proteinExistence type="predicted"/>
<keyword evidence="2" id="KW-1185">Reference proteome</keyword>
<dbReference type="AlphaFoldDB" id="A0A4C1XSR8"/>
<dbReference type="EMBL" id="BGZK01000947">
    <property type="protein sequence ID" value="GBP66093.1"/>
    <property type="molecule type" value="Genomic_DNA"/>
</dbReference>
<reference evidence="1 2" key="1">
    <citation type="journal article" date="2019" name="Commun. Biol.">
        <title>The bagworm genome reveals a unique fibroin gene that provides high tensile strength.</title>
        <authorList>
            <person name="Kono N."/>
            <person name="Nakamura H."/>
            <person name="Ohtoshi R."/>
            <person name="Tomita M."/>
            <person name="Numata K."/>
            <person name="Arakawa K."/>
        </authorList>
    </citation>
    <scope>NUCLEOTIDE SEQUENCE [LARGE SCALE GENOMIC DNA]</scope>
</reference>
<gene>
    <name evidence="1" type="ORF">EVAR_37555_1</name>
</gene>